<sequence length="50" mass="6017">MLVISSYKALYFRHFWLLFLIICLAIFLPVHLRSSRAQNRERRLLLPLST</sequence>
<name>A0ACC0SP37_POPTR</name>
<protein>
    <submittedName>
        <fullName evidence="1">Uncharacterized protein</fullName>
    </submittedName>
</protein>
<evidence type="ECO:0000313" key="1">
    <source>
        <dbReference type="EMBL" id="KAI9390986.1"/>
    </source>
</evidence>
<organism evidence="1 2">
    <name type="scientific">Populus trichocarpa</name>
    <name type="common">Western balsam poplar</name>
    <name type="synonym">Populus balsamifera subsp. trichocarpa</name>
    <dbReference type="NCBI Taxonomy" id="3694"/>
    <lineage>
        <taxon>Eukaryota</taxon>
        <taxon>Viridiplantae</taxon>
        <taxon>Streptophyta</taxon>
        <taxon>Embryophyta</taxon>
        <taxon>Tracheophyta</taxon>
        <taxon>Spermatophyta</taxon>
        <taxon>Magnoliopsida</taxon>
        <taxon>eudicotyledons</taxon>
        <taxon>Gunneridae</taxon>
        <taxon>Pentapetalae</taxon>
        <taxon>rosids</taxon>
        <taxon>fabids</taxon>
        <taxon>Malpighiales</taxon>
        <taxon>Salicaceae</taxon>
        <taxon>Saliceae</taxon>
        <taxon>Populus</taxon>
    </lineage>
</organism>
<dbReference type="Proteomes" id="UP000006729">
    <property type="component" value="Chromosome 7"/>
</dbReference>
<proteinExistence type="predicted"/>
<reference evidence="1 2" key="1">
    <citation type="journal article" date="2006" name="Science">
        <title>The genome of black cottonwood, Populus trichocarpa (Torr. &amp; Gray).</title>
        <authorList>
            <person name="Tuskan G.A."/>
            <person name="Difazio S."/>
            <person name="Jansson S."/>
            <person name="Bohlmann J."/>
            <person name="Grigoriev I."/>
            <person name="Hellsten U."/>
            <person name="Putnam N."/>
            <person name="Ralph S."/>
            <person name="Rombauts S."/>
            <person name="Salamov A."/>
            <person name="Schein J."/>
            <person name="Sterck L."/>
            <person name="Aerts A."/>
            <person name="Bhalerao R.R."/>
            <person name="Bhalerao R.P."/>
            <person name="Blaudez D."/>
            <person name="Boerjan W."/>
            <person name="Brun A."/>
            <person name="Brunner A."/>
            <person name="Busov V."/>
            <person name="Campbell M."/>
            <person name="Carlson J."/>
            <person name="Chalot M."/>
            <person name="Chapman J."/>
            <person name="Chen G.L."/>
            <person name="Cooper D."/>
            <person name="Coutinho P.M."/>
            <person name="Couturier J."/>
            <person name="Covert S."/>
            <person name="Cronk Q."/>
            <person name="Cunningham R."/>
            <person name="Davis J."/>
            <person name="Degroeve S."/>
            <person name="Dejardin A."/>
            <person name="Depamphilis C."/>
            <person name="Detter J."/>
            <person name="Dirks B."/>
            <person name="Dubchak I."/>
            <person name="Duplessis S."/>
            <person name="Ehlting J."/>
            <person name="Ellis B."/>
            <person name="Gendler K."/>
            <person name="Goodstein D."/>
            <person name="Gribskov M."/>
            <person name="Grimwood J."/>
            <person name="Groover A."/>
            <person name="Gunter L."/>
            <person name="Hamberger B."/>
            <person name="Heinze B."/>
            <person name="Helariutta Y."/>
            <person name="Henrissat B."/>
            <person name="Holligan D."/>
            <person name="Holt R."/>
            <person name="Huang W."/>
            <person name="Islam-Faridi N."/>
            <person name="Jones S."/>
            <person name="Jones-Rhoades M."/>
            <person name="Jorgensen R."/>
            <person name="Joshi C."/>
            <person name="Kangasjarvi J."/>
            <person name="Karlsson J."/>
            <person name="Kelleher C."/>
            <person name="Kirkpatrick R."/>
            <person name="Kirst M."/>
            <person name="Kohler A."/>
            <person name="Kalluri U."/>
            <person name="Larimer F."/>
            <person name="Leebens-Mack J."/>
            <person name="Leple J.C."/>
            <person name="Locascio P."/>
            <person name="Lou Y."/>
            <person name="Lucas S."/>
            <person name="Martin F."/>
            <person name="Montanini B."/>
            <person name="Napoli C."/>
            <person name="Nelson D.R."/>
            <person name="Nelson C."/>
            <person name="Nieminen K."/>
            <person name="Nilsson O."/>
            <person name="Pereda V."/>
            <person name="Peter G."/>
            <person name="Philippe R."/>
            <person name="Pilate G."/>
            <person name="Poliakov A."/>
            <person name="Razumovskaya J."/>
            <person name="Richardson P."/>
            <person name="Rinaldi C."/>
            <person name="Ritland K."/>
            <person name="Rouze P."/>
            <person name="Ryaboy D."/>
            <person name="Schmutz J."/>
            <person name="Schrader J."/>
            <person name="Segerman B."/>
            <person name="Shin H."/>
            <person name="Siddiqui A."/>
            <person name="Sterky F."/>
            <person name="Terry A."/>
            <person name="Tsai C.J."/>
            <person name="Uberbacher E."/>
            <person name="Unneberg P."/>
            <person name="Vahala J."/>
            <person name="Wall K."/>
            <person name="Wessler S."/>
            <person name="Yang G."/>
            <person name="Yin T."/>
            <person name="Douglas C."/>
            <person name="Marra M."/>
            <person name="Sandberg G."/>
            <person name="Van de Peer Y."/>
            <person name="Rokhsar D."/>
        </authorList>
    </citation>
    <scope>NUCLEOTIDE SEQUENCE [LARGE SCALE GENOMIC DNA]</scope>
    <source>
        <strain evidence="2">cv. Nisqually</strain>
    </source>
</reference>
<dbReference type="EMBL" id="CM009296">
    <property type="protein sequence ID" value="KAI9390986.1"/>
    <property type="molecule type" value="Genomic_DNA"/>
</dbReference>
<comment type="caution">
    <text evidence="1">The sequence shown here is derived from an EMBL/GenBank/DDBJ whole genome shotgun (WGS) entry which is preliminary data.</text>
</comment>
<accession>A0ACC0SP37</accession>
<evidence type="ECO:0000313" key="2">
    <source>
        <dbReference type="Proteomes" id="UP000006729"/>
    </source>
</evidence>
<keyword evidence="2" id="KW-1185">Reference proteome</keyword>
<gene>
    <name evidence="1" type="ORF">POPTR_007G026601v4</name>
</gene>